<keyword evidence="8" id="KW-0067">ATP-binding</keyword>
<feature type="compositionally biased region" description="Low complexity" evidence="13">
    <location>
        <begin position="642"/>
        <end position="653"/>
    </location>
</feature>
<comment type="cofactor">
    <cofactor evidence="2">
        <name>Mg(2+)</name>
        <dbReference type="ChEBI" id="CHEBI:18420"/>
    </cofactor>
</comment>
<dbReference type="EMBL" id="JAPEUY010000011">
    <property type="protein sequence ID" value="KAJ4368194.1"/>
    <property type="molecule type" value="Genomic_DNA"/>
</dbReference>
<dbReference type="PROSITE" id="PS51194">
    <property type="entry name" value="HELICASE_CTER"/>
    <property type="match status" value="1"/>
</dbReference>
<feature type="compositionally biased region" description="Basic and acidic residues" evidence="13">
    <location>
        <begin position="1"/>
        <end position="11"/>
    </location>
</feature>
<dbReference type="Proteomes" id="UP001140560">
    <property type="component" value="Unassembled WGS sequence"/>
</dbReference>
<feature type="compositionally biased region" description="Acidic residues" evidence="13">
    <location>
        <begin position="630"/>
        <end position="641"/>
    </location>
</feature>
<organism evidence="15 16">
    <name type="scientific">Neocucurbitaria cava</name>
    <dbReference type="NCBI Taxonomy" id="798079"/>
    <lineage>
        <taxon>Eukaryota</taxon>
        <taxon>Fungi</taxon>
        <taxon>Dikarya</taxon>
        <taxon>Ascomycota</taxon>
        <taxon>Pezizomycotina</taxon>
        <taxon>Dothideomycetes</taxon>
        <taxon>Pleosporomycetidae</taxon>
        <taxon>Pleosporales</taxon>
        <taxon>Pleosporineae</taxon>
        <taxon>Cucurbitariaceae</taxon>
        <taxon>Neocucurbitaria</taxon>
    </lineage>
</organism>
<keyword evidence="7 15" id="KW-0347">Helicase</keyword>
<dbReference type="PANTHER" id="PTHR12131">
    <property type="entry name" value="ATP-DEPENDENT RNA AND DNA HELICASE"/>
    <property type="match status" value="1"/>
</dbReference>
<dbReference type="FunFam" id="3.40.50.300:FF:000269">
    <property type="entry name" value="ATP-dependent RNA helicase SUPV3L1, mitochondrial"/>
    <property type="match status" value="1"/>
</dbReference>
<dbReference type="Pfam" id="PF22527">
    <property type="entry name" value="DEXQc_Suv3"/>
    <property type="match status" value="1"/>
</dbReference>
<dbReference type="FunFam" id="3.40.50.300:FF:000957">
    <property type="entry name" value="ATP-dependent RNA helicase SUV3L, mitochondrial"/>
    <property type="match status" value="1"/>
</dbReference>
<dbReference type="OrthoDB" id="6692397at2759"/>
<evidence type="ECO:0000256" key="6">
    <source>
        <dbReference type="ARBA" id="ARBA00022801"/>
    </source>
</evidence>
<evidence type="ECO:0000256" key="11">
    <source>
        <dbReference type="ARBA" id="ARBA00047984"/>
    </source>
</evidence>
<evidence type="ECO:0000256" key="3">
    <source>
        <dbReference type="ARBA" id="ARBA00004173"/>
    </source>
</evidence>
<comment type="subcellular location">
    <subcellularLocation>
        <location evidence="3">Mitochondrion</location>
    </subcellularLocation>
</comment>
<dbReference type="Gene3D" id="1.20.272.40">
    <property type="match status" value="1"/>
</dbReference>
<evidence type="ECO:0000256" key="8">
    <source>
        <dbReference type="ARBA" id="ARBA00022840"/>
    </source>
</evidence>
<evidence type="ECO:0000256" key="9">
    <source>
        <dbReference type="ARBA" id="ARBA00022946"/>
    </source>
</evidence>
<evidence type="ECO:0000256" key="10">
    <source>
        <dbReference type="ARBA" id="ARBA00023128"/>
    </source>
</evidence>
<dbReference type="SMART" id="SM00490">
    <property type="entry name" value="HELICc"/>
    <property type="match status" value="1"/>
</dbReference>
<dbReference type="PANTHER" id="PTHR12131:SF1">
    <property type="entry name" value="ATP-DEPENDENT RNA HELICASE SUPV3L1, MITOCHONDRIAL-RELATED"/>
    <property type="match status" value="1"/>
</dbReference>
<evidence type="ECO:0000313" key="15">
    <source>
        <dbReference type="EMBL" id="KAJ4368194.1"/>
    </source>
</evidence>
<dbReference type="GO" id="GO:0003724">
    <property type="term" value="F:RNA helicase activity"/>
    <property type="evidence" value="ECO:0007669"/>
    <property type="project" value="UniProtKB-EC"/>
</dbReference>
<dbReference type="InterPro" id="IPR041082">
    <property type="entry name" value="Suv3_C_1"/>
</dbReference>
<dbReference type="GO" id="GO:0016787">
    <property type="term" value="F:hydrolase activity"/>
    <property type="evidence" value="ECO:0007669"/>
    <property type="project" value="UniProtKB-KW"/>
</dbReference>
<feature type="compositionally biased region" description="Polar residues" evidence="13">
    <location>
        <begin position="328"/>
        <end position="341"/>
    </location>
</feature>
<dbReference type="AlphaFoldDB" id="A0A9W8Y527"/>
<dbReference type="InterPro" id="IPR001650">
    <property type="entry name" value="Helicase_C-like"/>
</dbReference>
<evidence type="ECO:0000259" key="14">
    <source>
        <dbReference type="PROSITE" id="PS51194"/>
    </source>
</evidence>
<keyword evidence="5" id="KW-0547">Nucleotide-binding</keyword>
<dbReference type="InterPro" id="IPR044774">
    <property type="entry name" value="Suv3_DEXQc"/>
</dbReference>
<dbReference type="InterPro" id="IPR055206">
    <property type="entry name" value="DEXQc_SUV3"/>
</dbReference>
<evidence type="ECO:0000256" key="2">
    <source>
        <dbReference type="ARBA" id="ARBA00001946"/>
    </source>
</evidence>
<feature type="region of interest" description="Disordered" evidence="13">
    <location>
        <begin position="327"/>
        <end position="360"/>
    </location>
</feature>
<reference evidence="15" key="1">
    <citation type="submission" date="2022-10" db="EMBL/GenBank/DDBJ databases">
        <title>Tapping the CABI collections for fungal endophytes: first genome assemblies for Collariella, Neodidymelliopsis, Ascochyta clinopodiicola, Didymella pomorum, Didymosphaeria variabile, Neocosmospora piperis and Neocucurbitaria cava.</title>
        <authorList>
            <person name="Hill R."/>
        </authorList>
    </citation>
    <scope>NUCLEOTIDE SEQUENCE</scope>
    <source>
        <strain evidence="15">IMI 356814</strain>
    </source>
</reference>
<proteinExistence type="predicted"/>
<feature type="region of interest" description="Disordered" evidence="13">
    <location>
        <begin position="1"/>
        <end position="25"/>
    </location>
</feature>
<dbReference type="Gene3D" id="3.40.50.300">
    <property type="entry name" value="P-loop containing nucleotide triphosphate hydrolases"/>
    <property type="match status" value="2"/>
</dbReference>
<dbReference type="GO" id="GO:0045025">
    <property type="term" value="C:mitochondrial degradosome"/>
    <property type="evidence" value="ECO:0007669"/>
    <property type="project" value="TreeGrafter"/>
</dbReference>
<dbReference type="Pfam" id="PF00271">
    <property type="entry name" value="Helicase_C"/>
    <property type="match status" value="1"/>
</dbReference>
<feature type="region of interest" description="Disordered" evidence="13">
    <location>
        <begin position="622"/>
        <end position="689"/>
    </location>
</feature>
<dbReference type="GO" id="GO:0005524">
    <property type="term" value="F:ATP binding"/>
    <property type="evidence" value="ECO:0007669"/>
    <property type="project" value="UniProtKB-KW"/>
</dbReference>
<dbReference type="CDD" id="cd17913">
    <property type="entry name" value="DEXQc_Suv3"/>
    <property type="match status" value="1"/>
</dbReference>
<dbReference type="Pfam" id="PF18147">
    <property type="entry name" value="Suv3_C_1"/>
    <property type="match status" value="1"/>
</dbReference>
<name>A0A9W8Y527_9PLEO</name>
<evidence type="ECO:0000256" key="1">
    <source>
        <dbReference type="ARBA" id="ARBA00001936"/>
    </source>
</evidence>
<keyword evidence="6 15" id="KW-0378">Hydrolase</keyword>
<dbReference type="InterPro" id="IPR022192">
    <property type="entry name" value="SUV3_C"/>
</dbReference>
<dbReference type="Gene3D" id="1.20.58.1080">
    <property type="match status" value="1"/>
</dbReference>
<accession>A0A9W8Y527</accession>
<keyword evidence="9" id="KW-0809">Transit peptide</keyword>
<keyword evidence="16" id="KW-1185">Reference proteome</keyword>
<feature type="compositionally biased region" description="Basic and acidic residues" evidence="13">
    <location>
        <begin position="664"/>
        <end position="680"/>
    </location>
</feature>
<gene>
    <name evidence="15" type="primary">SUV3</name>
    <name evidence="15" type="ORF">N0V83_006550</name>
</gene>
<evidence type="ECO:0000256" key="7">
    <source>
        <dbReference type="ARBA" id="ARBA00022806"/>
    </source>
</evidence>
<evidence type="ECO:0000256" key="4">
    <source>
        <dbReference type="ARBA" id="ARBA00012552"/>
    </source>
</evidence>
<evidence type="ECO:0000256" key="12">
    <source>
        <dbReference type="SAM" id="Coils"/>
    </source>
</evidence>
<comment type="cofactor">
    <cofactor evidence="1">
        <name>Mn(2+)</name>
        <dbReference type="ChEBI" id="CHEBI:29035"/>
    </cofactor>
</comment>
<dbReference type="InterPro" id="IPR050699">
    <property type="entry name" value="RNA-DNA_Helicase"/>
</dbReference>
<comment type="caution">
    <text evidence="15">The sequence shown here is derived from an EMBL/GenBank/DDBJ whole genome shotgun (WGS) entry which is preliminary data.</text>
</comment>
<protein>
    <recommendedName>
        <fullName evidence="4">RNA helicase</fullName>
        <ecNumber evidence="4">3.6.4.13</ecNumber>
    </recommendedName>
</protein>
<dbReference type="GO" id="GO:0000965">
    <property type="term" value="P:mitochondrial RNA 3'-end processing"/>
    <property type="evidence" value="ECO:0007669"/>
    <property type="project" value="TreeGrafter"/>
</dbReference>
<evidence type="ECO:0000256" key="13">
    <source>
        <dbReference type="SAM" id="MobiDB-lite"/>
    </source>
</evidence>
<keyword evidence="12" id="KW-0175">Coiled coil</keyword>
<feature type="coiled-coil region" evidence="12">
    <location>
        <begin position="567"/>
        <end position="594"/>
    </location>
</feature>
<feature type="domain" description="Helicase C-terminal" evidence="14">
    <location>
        <begin position="209"/>
        <end position="364"/>
    </location>
</feature>
<evidence type="ECO:0000313" key="16">
    <source>
        <dbReference type="Proteomes" id="UP001140560"/>
    </source>
</evidence>
<dbReference type="InterPro" id="IPR027417">
    <property type="entry name" value="P-loop_NTPase"/>
</dbReference>
<dbReference type="FunFam" id="1.20.272.40:FF:000002">
    <property type="entry name" value="ATP-dependent RNA helicase SUV3, mitochondrial"/>
    <property type="match status" value="1"/>
</dbReference>
<dbReference type="EC" id="3.6.4.13" evidence="4"/>
<dbReference type="Pfam" id="PF12513">
    <property type="entry name" value="SUV3_C"/>
    <property type="match status" value="1"/>
</dbReference>
<dbReference type="SUPFAM" id="SSF52540">
    <property type="entry name" value="P-loop containing nucleoside triphosphate hydrolases"/>
    <property type="match status" value="1"/>
</dbReference>
<evidence type="ECO:0000256" key="5">
    <source>
        <dbReference type="ARBA" id="ARBA00022741"/>
    </source>
</evidence>
<comment type="catalytic activity">
    <reaction evidence="11">
        <text>ATP + H2O = ADP + phosphate + H(+)</text>
        <dbReference type="Rhea" id="RHEA:13065"/>
        <dbReference type="ChEBI" id="CHEBI:15377"/>
        <dbReference type="ChEBI" id="CHEBI:15378"/>
        <dbReference type="ChEBI" id="CHEBI:30616"/>
        <dbReference type="ChEBI" id="CHEBI:43474"/>
        <dbReference type="ChEBI" id="CHEBI:456216"/>
        <dbReference type="EC" id="3.6.4.13"/>
    </reaction>
</comment>
<dbReference type="CDD" id="cd18805">
    <property type="entry name" value="SF2_C_suv3"/>
    <property type="match status" value="1"/>
</dbReference>
<keyword evidence="10" id="KW-0496">Mitochondrion</keyword>
<sequence>MADFRALDKPMDQASDARAGRAGQRRFTGEEYAHDAPEIYVLRADMWWALHRGGTGESEGGPTNSGKTYHALKRLEEAETGIYLGPLRLLAHEVYTRLNAKGKPCGLVTGEEQRMPENEQARMYSCTVEMAPLNTLFDVAVIDEIQMINHPDRGWAWTQAFLGLQAKEIHLCGEARTVPLMRELCALVGDKVHVHEYQRLTPLQLQPRSLNGKLTHLEKGDCIVAFTVLGIHALRREIEKKTGKKCAIVYGSLPPETRAQQARLFNDPDNDYDFLVASDAIGMGLNLAIKRVIFESTIKSNGVNYVPLQISEIKQIAGRAGRFKTAHQAVSQDSAQDSVTGNAVDPAVLDGRNPKPKPEQKTIGWVTTLDQVDHNNLRLGMGREPEEIKTAGLFPPSLIVERFASYFPPGTPFSYIMLRLHEISEIHPRFHLCALKDQLAIADNIHTIKNLSVQDRIMICSAPSNMRDTTERAFLRALAECIADGKSGDLLDLPDLPLNVMDHQPSGDRKYLYALEQLHKLLVCYLWLSYRFPNVFTTRALANYTKKLVEDQIEKTLTDFSFIEQARAKMRQRREKARKDLDKQDKQAVLLERMEGGGHREILAPPGLPLEAGDIVNDTTAFAEGAPLPDDAEEYPDEPEPAEAGGDDSAAAAEGRHQRGTRNLSHEVGHVLERQRRDAPDSSTSSSSV</sequence>